<dbReference type="AlphaFoldDB" id="A0A267EIJ5"/>
<name>A0A267EIJ5_9PLAT</name>
<proteinExistence type="predicted"/>
<dbReference type="Proteomes" id="UP000215902">
    <property type="component" value="Unassembled WGS sequence"/>
</dbReference>
<dbReference type="EMBL" id="NIVC01002050">
    <property type="protein sequence ID" value="PAA61296.1"/>
    <property type="molecule type" value="Genomic_DNA"/>
</dbReference>
<keyword evidence="2" id="KW-1185">Reference proteome</keyword>
<reference evidence="1 2" key="1">
    <citation type="submission" date="2017-06" db="EMBL/GenBank/DDBJ databases">
        <title>A platform for efficient transgenesis in Macrostomum lignano, a flatworm model organism for stem cell research.</title>
        <authorList>
            <person name="Berezikov E."/>
        </authorList>
    </citation>
    <scope>NUCLEOTIDE SEQUENCE [LARGE SCALE GENOMIC DNA]</scope>
    <source>
        <strain evidence="1">DV1</strain>
        <tissue evidence="1">Whole organism</tissue>
    </source>
</reference>
<dbReference type="SUPFAM" id="SSF63825">
    <property type="entry name" value="YWTD domain"/>
    <property type="match status" value="1"/>
</dbReference>
<sequence>SAIPKRSEYAYIVQKMNDAVVSASSQSRDSTDESLYLQFHESFITEPVEMLELDRSKNRLLALHPHHGFVSNFAIRADNFKVDRSVQAWLLTATSLAVNDEFVVFLTNPYGKLVKANRRGQVLDQYEIWHRYLTSLVLTGNYIFVTDRRNDVIIQFDMSKPMSEESSLLIGRGFLHRPLSASVLMSTFLVAVQNDGRVIVFHLETGFRLTSFAEDIPMIGEVTIQAEDTHKTVLLSKEMEKSLDVYCFCGYRRRLQHGQKVPRFCLALRLGLSFSPYCSVYSPEMQIIYLLERREKVKSQVHAFRLNLQPLNHI</sequence>
<evidence type="ECO:0000313" key="1">
    <source>
        <dbReference type="EMBL" id="PAA61296.1"/>
    </source>
</evidence>
<gene>
    <name evidence="1" type="ORF">BOX15_Mlig027147g1</name>
</gene>
<protein>
    <submittedName>
        <fullName evidence="1">Uncharacterized protein</fullName>
    </submittedName>
</protein>
<feature type="non-terminal residue" evidence="1">
    <location>
        <position position="1"/>
    </location>
</feature>
<evidence type="ECO:0000313" key="2">
    <source>
        <dbReference type="Proteomes" id="UP000215902"/>
    </source>
</evidence>
<accession>A0A267EIJ5</accession>
<comment type="caution">
    <text evidence="1">The sequence shown here is derived from an EMBL/GenBank/DDBJ whole genome shotgun (WGS) entry which is preliminary data.</text>
</comment>
<organism evidence="1 2">
    <name type="scientific">Macrostomum lignano</name>
    <dbReference type="NCBI Taxonomy" id="282301"/>
    <lineage>
        <taxon>Eukaryota</taxon>
        <taxon>Metazoa</taxon>
        <taxon>Spiralia</taxon>
        <taxon>Lophotrochozoa</taxon>
        <taxon>Platyhelminthes</taxon>
        <taxon>Rhabditophora</taxon>
        <taxon>Macrostomorpha</taxon>
        <taxon>Macrostomida</taxon>
        <taxon>Macrostomidae</taxon>
        <taxon>Macrostomum</taxon>
    </lineage>
</organism>